<reference evidence="1" key="2">
    <citation type="submission" date="2015-06" db="UniProtKB">
        <authorList>
            <consortium name="EnsemblPlants"/>
        </authorList>
    </citation>
    <scope>IDENTIFICATION</scope>
    <source>
        <strain evidence="1">DM1-3 516 R44</strain>
    </source>
</reference>
<dbReference type="PaxDb" id="4113-PGSC0003DMT400086242"/>
<accession>M1DBB4</accession>
<organism evidence="1 2">
    <name type="scientific">Solanum tuberosum</name>
    <name type="common">Potato</name>
    <dbReference type="NCBI Taxonomy" id="4113"/>
    <lineage>
        <taxon>Eukaryota</taxon>
        <taxon>Viridiplantae</taxon>
        <taxon>Streptophyta</taxon>
        <taxon>Embryophyta</taxon>
        <taxon>Tracheophyta</taxon>
        <taxon>Spermatophyta</taxon>
        <taxon>Magnoliopsida</taxon>
        <taxon>eudicotyledons</taxon>
        <taxon>Gunneridae</taxon>
        <taxon>Pentapetalae</taxon>
        <taxon>asterids</taxon>
        <taxon>lamiids</taxon>
        <taxon>Solanales</taxon>
        <taxon>Solanaceae</taxon>
        <taxon>Solanoideae</taxon>
        <taxon>Solaneae</taxon>
        <taxon>Solanum</taxon>
    </lineage>
</organism>
<dbReference type="InParanoid" id="M1DBB4"/>
<proteinExistence type="predicted"/>
<dbReference type="Gramene" id="PGSC0003DMT400086242">
    <property type="protein sequence ID" value="PGSC0003DMT400086242"/>
    <property type="gene ID" value="PGSC0003DMG400035813"/>
</dbReference>
<dbReference type="HOGENOM" id="CLU_2282451_0_0_1"/>
<name>M1DBB4_SOLTU</name>
<dbReference type="Proteomes" id="UP000011115">
    <property type="component" value="Unassembled WGS sequence"/>
</dbReference>
<protein>
    <submittedName>
        <fullName evidence="1">Uncharacterized protein</fullName>
    </submittedName>
</protein>
<evidence type="ECO:0000313" key="2">
    <source>
        <dbReference type="Proteomes" id="UP000011115"/>
    </source>
</evidence>
<dbReference type="AlphaFoldDB" id="M1DBB4"/>
<sequence length="102" mass="11872">MTDEALERKKAWYMGVMIQLREWYEIKLFHTGCGIDHSFDVEAIEVLNAQKSDFEDKFGTQDTSILEPCMIVKVSEIWAAEGPTFLNIAFENFIHFFRDSSL</sequence>
<dbReference type="EnsemblPlants" id="PGSC0003DMT400086242">
    <property type="protein sequence ID" value="PGSC0003DMT400086242"/>
    <property type="gene ID" value="PGSC0003DMG400035813"/>
</dbReference>
<keyword evidence="2" id="KW-1185">Reference proteome</keyword>
<evidence type="ECO:0000313" key="1">
    <source>
        <dbReference type="EnsemblPlants" id="PGSC0003DMT400086242"/>
    </source>
</evidence>
<reference evidence="2" key="1">
    <citation type="journal article" date="2011" name="Nature">
        <title>Genome sequence and analysis of the tuber crop potato.</title>
        <authorList>
            <consortium name="The Potato Genome Sequencing Consortium"/>
        </authorList>
    </citation>
    <scope>NUCLEOTIDE SEQUENCE [LARGE SCALE GENOMIC DNA]</scope>
    <source>
        <strain evidence="2">cv. DM1-3 516 R44</strain>
    </source>
</reference>